<keyword evidence="1" id="KW-0732">Signal</keyword>
<feature type="non-terminal residue" evidence="2">
    <location>
        <position position="1"/>
    </location>
</feature>
<dbReference type="RefSeq" id="XP_007710921.1">
    <property type="nucleotide sequence ID" value="XM_007712731.1"/>
</dbReference>
<dbReference type="Proteomes" id="UP000053841">
    <property type="component" value="Unassembled WGS sequence"/>
</dbReference>
<sequence length="57" mass="6230">VAHFILLCFASLLLLTYPRDLPPTPPSPLPPITILHVLHILHTYANPHVASLTSLSP</sequence>
<name>W6YTH4_COCC2</name>
<dbReference type="GeneID" id="19153398"/>
<evidence type="ECO:0000313" key="3">
    <source>
        <dbReference type="Proteomes" id="UP000053841"/>
    </source>
</evidence>
<evidence type="ECO:0000256" key="1">
    <source>
        <dbReference type="SAM" id="SignalP"/>
    </source>
</evidence>
<feature type="chain" id="PRO_5004886739" evidence="1">
    <location>
        <begin position="19"/>
        <end position="57"/>
    </location>
</feature>
<accession>W6YTH4</accession>
<protein>
    <submittedName>
        <fullName evidence="2">Uncharacterized protein</fullName>
    </submittedName>
</protein>
<gene>
    <name evidence="2" type="ORF">COCCADRAFT_92553</name>
</gene>
<dbReference type="EMBL" id="KI964585">
    <property type="protein sequence ID" value="EUC34811.1"/>
    <property type="molecule type" value="Genomic_DNA"/>
</dbReference>
<feature type="signal peptide" evidence="1">
    <location>
        <begin position="1"/>
        <end position="18"/>
    </location>
</feature>
<dbReference type="KEGG" id="bze:COCCADRAFT_92553"/>
<proteinExistence type="predicted"/>
<evidence type="ECO:0000313" key="2">
    <source>
        <dbReference type="EMBL" id="EUC34811.1"/>
    </source>
</evidence>
<organism evidence="2 3">
    <name type="scientific">Cochliobolus carbonum (strain 26-R-13)</name>
    <name type="common">Maize leaf spot fungus</name>
    <name type="synonym">Bipolaris zeicola</name>
    <dbReference type="NCBI Taxonomy" id="930089"/>
    <lineage>
        <taxon>Eukaryota</taxon>
        <taxon>Fungi</taxon>
        <taxon>Dikarya</taxon>
        <taxon>Ascomycota</taxon>
        <taxon>Pezizomycotina</taxon>
        <taxon>Dothideomycetes</taxon>
        <taxon>Pleosporomycetidae</taxon>
        <taxon>Pleosporales</taxon>
        <taxon>Pleosporineae</taxon>
        <taxon>Pleosporaceae</taxon>
        <taxon>Bipolaris</taxon>
    </lineage>
</organism>
<dbReference type="AlphaFoldDB" id="W6YTH4"/>
<reference evidence="2 3" key="1">
    <citation type="journal article" date="2013" name="PLoS Genet.">
        <title>Comparative genome structure, secondary metabolite, and effector coding capacity across Cochliobolus pathogens.</title>
        <authorList>
            <person name="Condon B.J."/>
            <person name="Leng Y."/>
            <person name="Wu D."/>
            <person name="Bushley K.E."/>
            <person name="Ohm R.A."/>
            <person name="Otillar R."/>
            <person name="Martin J."/>
            <person name="Schackwitz W."/>
            <person name="Grimwood J."/>
            <person name="MohdZainudin N."/>
            <person name="Xue C."/>
            <person name="Wang R."/>
            <person name="Manning V.A."/>
            <person name="Dhillon B."/>
            <person name="Tu Z.J."/>
            <person name="Steffenson B.J."/>
            <person name="Salamov A."/>
            <person name="Sun H."/>
            <person name="Lowry S."/>
            <person name="LaButti K."/>
            <person name="Han J."/>
            <person name="Copeland A."/>
            <person name="Lindquist E."/>
            <person name="Barry K."/>
            <person name="Schmutz J."/>
            <person name="Baker S.E."/>
            <person name="Ciuffetti L.M."/>
            <person name="Grigoriev I.V."/>
            <person name="Zhong S."/>
            <person name="Turgeon B.G."/>
        </authorList>
    </citation>
    <scope>NUCLEOTIDE SEQUENCE [LARGE SCALE GENOMIC DNA]</scope>
    <source>
        <strain evidence="2 3">26-R-13</strain>
    </source>
</reference>
<dbReference type="HOGENOM" id="CLU_3001915_0_0_1"/>
<keyword evidence="3" id="KW-1185">Reference proteome</keyword>